<keyword evidence="13" id="KW-1185">Reference proteome</keyword>
<dbReference type="PROSITE" id="PS50893">
    <property type="entry name" value="ABC_TRANSPORTER_2"/>
    <property type="match status" value="1"/>
</dbReference>
<organism evidence="12 13">
    <name type="scientific">Vagococcus allomyrinae</name>
    <dbReference type="NCBI Taxonomy" id="2794353"/>
    <lineage>
        <taxon>Bacteria</taxon>
        <taxon>Bacillati</taxon>
        <taxon>Bacillota</taxon>
        <taxon>Bacilli</taxon>
        <taxon>Lactobacillales</taxon>
        <taxon>Enterococcaceae</taxon>
        <taxon>Vagococcus</taxon>
    </lineage>
</organism>
<comment type="caution">
    <text evidence="12">The sequence shown here is derived from an EMBL/GenBank/DDBJ whole genome shotgun (WGS) entry which is preliminary data.</text>
</comment>
<accession>A0A940P537</accession>
<dbReference type="AlphaFoldDB" id="A0A940P537"/>
<keyword evidence="7" id="KW-0029">Amino-acid transport</keyword>
<dbReference type="InterPro" id="IPR050086">
    <property type="entry name" value="MetN_ABC_transporter-like"/>
</dbReference>
<sequence>MIQFKNVSKTYGQGKYQPKALAAISLEIATEERFGIVGASGSGKSTLLRLINQLETPDTGHILLKGENISCLSTKEQRLNRQKIGMIFQQFHLLNNKTVYENVALPLKLQGKNKQPRVREMMDFVNISNLAHQSPQQLSGGQKQRVAIARALSYDPQILLCDEPTSALDDQHTEEIIQLLKKVHQHFRTTMLIVSHDFSVIRQLCTRAAILEDGHLLDVIQVAPAAKAAIFESYYHRALESLSR</sequence>
<dbReference type="FunFam" id="3.40.50.300:FF:000056">
    <property type="entry name" value="Cell division ATP-binding protein FtsE"/>
    <property type="match status" value="1"/>
</dbReference>
<dbReference type="GO" id="GO:0016887">
    <property type="term" value="F:ATP hydrolysis activity"/>
    <property type="evidence" value="ECO:0007669"/>
    <property type="project" value="InterPro"/>
</dbReference>
<keyword evidence="8" id="KW-0472">Membrane</keyword>
<dbReference type="SMART" id="SM00382">
    <property type="entry name" value="AAA"/>
    <property type="match status" value="1"/>
</dbReference>
<keyword evidence="4" id="KW-0547">Nucleotide-binding</keyword>
<dbReference type="InterPro" id="IPR003593">
    <property type="entry name" value="AAA+_ATPase"/>
</dbReference>
<keyword evidence="2" id="KW-0813">Transport</keyword>
<proteinExistence type="inferred from homology"/>
<gene>
    <name evidence="12" type="ORF">I6N95_02640</name>
</gene>
<keyword evidence="5 12" id="KW-0067">ATP-binding</keyword>
<feature type="domain" description="ABC transporter" evidence="11">
    <location>
        <begin position="2"/>
        <end position="238"/>
    </location>
</feature>
<evidence type="ECO:0000256" key="2">
    <source>
        <dbReference type="ARBA" id="ARBA00022448"/>
    </source>
</evidence>
<evidence type="ECO:0000256" key="4">
    <source>
        <dbReference type="ARBA" id="ARBA00022741"/>
    </source>
</evidence>
<dbReference type="EMBL" id="JAEEGA010000001">
    <property type="protein sequence ID" value="MBP1039901.1"/>
    <property type="molecule type" value="Genomic_DNA"/>
</dbReference>
<evidence type="ECO:0000256" key="5">
    <source>
        <dbReference type="ARBA" id="ARBA00022840"/>
    </source>
</evidence>
<keyword evidence="6" id="KW-1278">Translocase</keyword>
<dbReference type="Proteomes" id="UP000674938">
    <property type="component" value="Unassembled WGS sequence"/>
</dbReference>
<dbReference type="PANTHER" id="PTHR43166">
    <property type="entry name" value="AMINO ACID IMPORT ATP-BINDING PROTEIN"/>
    <property type="match status" value="1"/>
</dbReference>
<dbReference type="Gene3D" id="3.40.50.300">
    <property type="entry name" value="P-loop containing nucleotide triphosphate hydrolases"/>
    <property type="match status" value="1"/>
</dbReference>
<evidence type="ECO:0000256" key="10">
    <source>
        <dbReference type="ARBA" id="ARBA00055994"/>
    </source>
</evidence>
<evidence type="ECO:0000256" key="9">
    <source>
        <dbReference type="ARBA" id="ARBA00049360"/>
    </source>
</evidence>
<comment type="similarity">
    <text evidence="1">Belongs to the ABC transporter superfamily.</text>
</comment>
<evidence type="ECO:0000256" key="3">
    <source>
        <dbReference type="ARBA" id="ARBA00022475"/>
    </source>
</evidence>
<dbReference type="Pfam" id="PF00005">
    <property type="entry name" value="ABC_tran"/>
    <property type="match status" value="1"/>
</dbReference>
<name>A0A940P537_9ENTE</name>
<dbReference type="SUPFAM" id="SSF52540">
    <property type="entry name" value="P-loop containing nucleoside triphosphate hydrolases"/>
    <property type="match status" value="1"/>
</dbReference>
<comment type="function">
    <text evidence="10">Part of the ABC transporter FtsEX involved in cellular division. Has ATPase activity. Essential for cell division and viability.</text>
</comment>
<evidence type="ECO:0000256" key="7">
    <source>
        <dbReference type="ARBA" id="ARBA00022970"/>
    </source>
</evidence>
<evidence type="ECO:0000313" key="13">
    <source>
        <dbReference type="Proteomes" id="UP000674938"/>
    </source>
</evidence>
<comment type="catalytic activity">
    <reaction evidence="9">
        <text>ATP + H2O = ADP + phosphate + H(+)</text>
        <dbReference type="Rhea" id="RHEA:13065"/>
        <dbReference type="ChEBI" id="CHEBI:15377"/>
        <dbReference type="ChEBI" id="CHEBI:15378"/>
        <dbReference type="ChEBI" id="CHEBI:30616"/>
        <dbReference type="ChEBI" id="CHEBI:43474"/>
        <dbReference type="ChEBI" id="CHEBI:456216"/>
    </reaction>
</comment>
<dbReference type="RefSeq" id="WP_209524782.1">
    <property type="nucleotide sequence ID" value="NZ_JAEEGA010000001.1"/>
</dbReference>
<evidence type="ECO:0000256" key="6">
    <source>
        <dbReference type="ARBA" id="ARBA00022967"/>
    </source>
</evidence>
<dbReference type="InterPro" id="IPR017871">
    <property type="entry name" value="ABC_transporter-like_CS"/>
</dbReference>
<dbReference type="PROSITE" id="PS00211">
    <property type="entry name" value="ABC_TRANSPORTER_1"/>
    <property type="match status" value="1"/>
</dbReference>
<evidence type="ECO:0000313" key="12">
    <source>
        <dbReference type="EMBL" id="MBP1039901.1"/>
    </source>
</evidence>
<dbReference type="InterPro" id="IPR027417">
    <property type="entry name" value="P-loop_NTPase"/>
</dbReference>
<evidence type="ECO:0000259" key="11">
    <source>
        <dbReference type="PROSITE" id="PS50893"/>
    </source>
</evidence>
<keyword evidence="3" id="KW-1003">Cell membrane</keyword>
<dbReference type="GO" id="GO:0005886">
    <property type="term" value="C:plasma membrane"/>
    <property type="evidence" value="ECO:0007669"/>
    <property type="project" value="UniProtKB-ARBA"/>
</dbReference>
<dbReference type="GO" id="GO:0006865">
    <property type="term" value="P:amino acid transport"/>
    <property type="evidence" value="ECO:0007669"/>
    <property type="project" value="UniProtKB-KW"/>
</dbReference>
<evidence type="ECO:0000256" key="1">
    <source>
        <dbReference type="ARBA" id="ARBA00005417"/>
    </source>
</evidence>
<dbReference type="PANTHER" id="PTHR43166:SF30">
    <property type="entry name" value="METHIONINE IMPORT ATP-BINDING PROTEIN METN"/>
    <property type="match status" value="1"/>
</dbReference>
<dbReference type="InterPro" id="IPR003439">
    <property type="entry name" value="ABC_transporter-like_ATP-bd"/>
</dbReference>
<dbReference type="GO" id="GO:0005524">
    <property type="term" value="F:ATP binding"/>
    <property type="evidence" value="ECO:0007669"/>
    <property type="project" value="UniProtKB-KW"/>
</dbReference>
<protein>
    <submittedName>
        <fullName evidence="12">ATP-binding cassette domain-containing protein</fullName>
    </submittedName>
</protein>
<reference evidence="12" key="1">
    <citation type="submission" date="2020-12" db="EMBL/GenBank/DDBJ databases">
        <title>Vagococcus allomyrinae sp. nov. and Enterococcus lavae sp. nov., isolated from the larvae of Allomyrina dichotoma.</title>
        <authorList>
            <person name="Lee S.D."/>
        </authorList>
    </citation>
    <scope>NUCLEOTIDE SEQUENCE</scope>
    <source>
        <strain evidence="12">BWB3-3</strain>
    </source>
</reference>
<evidence type="ECO:0000256" key="8">
    <source>
        <dbReference type="ARBA" id="ARBA00023136"/>
    </source>
</evidence>